<dbReference type="NCBIfam" id="TIGR01419">
    <property type="entry name" value="nitro_reg_IIA"/>
    <property type="match status" value="1"/>
</dbReference>
<keyword evidence="2" id="KW-0808">Transferase</keyword>
<comment type="caution">
    <text evidence="4">The sequence shown here is derived from an EMBL/GenBank/DDBJ whole genome shotgun (WGS) entry which is preliminary data.</text>
</comment>
<dbReference type="GO" id="GO:0005737">
    <property type="term" value="C:cytoplasm"/>
    <property type="evidence" value="ECO:0007669"/>
    <property type="project" value="UniProtKB-SubCell"/>
</dbReference>
<dbReference type="EMBL" id="JAAAMG010000005">
    <property type="protein sequence ID" value="NDW04489.1"/>
    <property type="molecule type" value="Genomic_DNA"/>
</dbReference>
<evidence type="ECO:0000313" key="4">
    <source>
        <dbReference type="EMBL" id="NDW04489.1"/>
    </source>
</evidence>
<dbReference type="InterPro" id="IPR002178">
    <property type="entry name" value="PTS_EIIA_type-2_dom"/>
</dbReference>
<dbReference type="Pfam" id="PF00359">
    <property type="entry name" value="PTS_EIIA_2"/>
    <property type="match status" value="1"/>
</dbReference>
<dbReference type="GO" id="GO:0030295">
    <property type="term" value="F:protein kinase activator activity"/>
    <property type="evidence" value="ECO:0007669"/>
    <property type="project" value="TreeGrafter"/>
</dbReference>
<dbReference type="AlphaFoldDB" id="A0A6N9T3U4"/>
<keyword evidence="5" id="KW-1185">Reference proteome</keyword>
<dbReference type="FunFam" id="3.40.930.10:FF:000009">
    <property type="entry name" value="PTS system, fructose specific IIABC component"/>
    <property type="match status" value="1"/>
</dbReference>
<name>A0A6N9T3U4_9HYPH</name>
<dbReference type="GO" id="GO:0008982">
    <property type="term" value="F:protein-N(PI)-phosphohistidine-sugar phosphotransferase activity"/>
    <property type="evidence" value="ECO:0007669"/>
    <property type="project" value="InterPro"/>
</dbReference>
<organism evidence="4 5">
    <name type="scientific">Jiella pacifica</name>
    <dbReference type="NCBI Taxonomy" id="2696469"/>
    <lineage>
        <taxon>Bacteria</taxon>
        <taxon>Pseudomonadati</taxon>
        <taxon>Pseudomonadota</taxon>
        <taxon>Alphaproteobacteria</taxon>
        <taxon>Hyphomicrobiales</taxon>
        <taxon>Aurantimonadaceae</taxon>
        <taxon>Jiella</taxon>
    </lineage>
</organism>
<dbReference type="RefSeq" id="WP_163462722.1">
    <property type="nucleotide sequence ID" value="NZ_JAAAMG010000005.1"/>
</dbReference>
<dbReference type="PANTHER" id="PTHR47738:SF1">
    <property type="entry name" value="NITROGEN REGULATORY PROTEIN"/>
    <property type="match status" value="1"/>
</dbReference>
<feature type="domain" description="PTS EIIA type-2" evidence="3">
    <location>
        <begin position="5"/>
        <end position="148"/>
    </location>
</feature>
<dbReference type="InterPro" id="IPR016152">
    <property type="entry name" value="PTrfase/Anion_transptr"/>
</dbReference>
<dbReference type="PROSITE" id="PS51094">
    <property type="entry name" value="PTS_EIIA_TYPE_2"/>
    <property type="match status" value="1"/>
</dbReference>
<dbReference type="PROSITE" id="PS00372">
    <property type="entry name" value="PTS_EIIA_TYPE_2_HIS"/>
    <property type="match status" value="1"/>
</dbReference>
<protein>
    <submittedName>
        <fullName evidence="4">PTS IIA-like nitrogen regulatory protein PtsN</fullName>
    </submittedName>
</protein>
<evidence type="ECO:0000259" key="3">
    <source>
        <dbReference type="PROSITE" id="PS51094"/>
    </source>
</evidence>
<gene>
    <name evidence="4" type="primary">ptsN</name>
    <name evidence="4" type="ORF">GTK09_08595</name>
</gene>
<comment type="subcellular location">
    <subcellularLocation>
        <location evidence="1">Cytoplasm</location>
    </subcellularLocation>
</comment>
<dbReference type="Gene3D" id="3.40.930.10">
    <property type="entry name" value="Mannitol-specific EII, Chain A"/>
    <property type="match status" value="1"/>
</dbReference>
<sequence>MDVNTLIDPGAIMPDLRANSKKQVLQELAGKAAEITGISEREIFETILGREKLGSTGVGNGIAIPHGKLGELDRIVGLFARLSRPVDFDALDDQPVDIVFLLLAPQGSGADHLKALSKVARLLRNRDIVDEIRATRDGSAIYALMTSAMAQNAA</sequence>
<dbReference type="CDD" id="cd00211">
    <property type="entry name" value="PTS_IIA_fru"/>
    <property type="match status" value="1"/>
</dbReference>
<dbReference type="GO" id="GO:0009401">
    <property type="term" value="P:phosphoenolpyruvate-dependent sugar phosphotransferase system"/>
    <property type="evidence" value="ECO:0007669"/>
    <property type="project" value="InterPro"/>
</dbReference>
<accession>A0A6N9T3U4</accession>
<evidence type="ECO:0000256" key="2">
    <source>
        <dbReference type="ARBA" id="ARBA00022679"/>
    </source>
</evidence>
<dbReference type="SUPFAM" id="SSF55804">
    <property type="entry name" value="Phoshotransferase/anion transport protein"/>
    <property type="match status" value="1"/>
</dbReference>
<evidence type="ECO:0000256" key="1">
    <source>
        <dbReference type="ARBA" id="ARBA00004496"/>
    </source>
</evidence>
<evidence type="ECO:0000313" key="5">
    <source>
        <dbReference type="Proteomes" id="UP000469011"/>
    </source>
</evidence>
<dbReference type="InterPro" id="IPR051541">
    <property type="entry name" value="PTS_SugarTrans_NitroReg"/>
</dbReference>
<reference evidence="4 5" key="1">
    <citation type="submission" date="2020-01" db="EMBL/GenBank/DDBJ databases">
        <title>Jiella pacifica sp. nov.</title>
        <authorList>
            <person name="Xue Z."/>
            <person name="Zhu S."/>
            <person name="Chen J."/>
            <person name="Yang J."/>
        </authorList>
    </citation>
    <scope>NUCLEOTIDE SEQUENCE [LARGE SCALE GENOMIC DNA]</scope>
    <source>
        <strain evidence="4 5">40Bstr34</strain>
    </source>
</reference>
<dbReference type="Proteomes" id="UP000469011">
    <property type="component" value="Unassembled WGS sequence"/>
</dbReference>
<dbReference type="InterPro" id="IPR006320">
    <property type="entry name" value="PTS_Nitro_regul"/>
</dbReference>
<proteinExistence type="predicted"/>
<dbReference type="PANTHER" id="PTHR47738">
    <property type="entry name" value="PTS SYSTEM FRUCTOSE-LIKE EIIA COMPONENT-RELATED"/>
    <property type="match status" value="1"/>
</dbReference>